<dbReference type="Proteomes" id="UP000291343">
    <property type="component" value="Unassembled WGS sequence"/>
</dbReference>
<feature type="non-terminal residue" evidence="15">
    <location>
        <position position="247"/>
    </location>
</feature>
<keyword evidence="6" id="KW-0479">Metal-binding</keyword>
<dbReference type="GO" id="GO:0016301">
    <property type="term" value="F:kinase activity"/>
    <property type="evidence" value="ECO:0007669"/>
    <property type="project" value="UniProtKB-KW"/>
</dbReference>
<dbReference type="InterPro" id="IPR015793">
    <property type="entry name" value="Pyrv_Knase_brl"/>
</dbReference>
<organism evidence="15 16">
    <name type="scientific">Laodelphax striatellus</name>
    <name type="common">Small brown planthopper</name>
    <name type="synonym">Delphax striatella</name>
    <dbReference type="NCBI Taxonomy" id="195883"/>
    <lineage>
        <taxon>Eukaryota</taxon>
        <taxon>Metazoa</taxon>
        <taxon>Ecdysozoa</taxon>
        <taxon>Arthropoda</taxon>
        <taxon>Hexapoda</taxon>
        <taxon>Insecta</taxon>
        <taxon>Pterygota</taxon>
        <taxon>Neoptera</taxon>
        <taxon>Paraneoptera</taxon>
        <taxon>Hemiptera</taxon>
        <taxon>Auchenorrhyncha</taxon>
        <taxon>Fulgoroidea</taxon>
        <taxon>Delphacidae</taxon>
        <taxon>Criomorphinae</taxon>
        <taxon>Laodelphax</taxon>
    </lineage>
</organism>
<comment type="catalytic activity">
    <reaction evidence="13">
        <text>pyruvate + ATP = phosphoenolpyruvate + ADP + H(+)</text>
        <dbReference type="Rhea" id="RHEA:18157"/>
        <dbReference type="ChEBI" id="CHEBI:15361"/>
        <dbReference type="ChEBI" id="CHEBI:15378"/>
        <dbReference type="ChEBI" id="CHEBI:30616"/>
        <dbReference type="ChEBI" id="CHEBI:58702"/>
        <dbReference type="ChEBI" id="CHEBI:456216"/>
        <dbReference type="EC" id="2.7.1.40"/>
    </reaction>
</comment>
<dbReference type="UniPathway" id="UPA00109">
    <property type="reaction ID" value="UER00188"/>
</dbReference>
<dbReference type="SUPFAM" id="SSF51621">
    <property type="entry name" value="Phosphoenolpyruvate/pyruvate domain"/>
    <property type="match status" value="1"/>
</dbReference>
<comment type="cofactor">
    <cofactor evidence="1">
        <name>K(+)</name>
        <dbReference type="ChEBI" id="CHEBI:29103"/>
    </cofactor>
</comment>
<dbReference type="InterPro" id="IPR015806">
    <property type="entry name" value="Pyrv_Knase_insert_dom_sf"/>
</dbReference>
<dbReference type="PRINTS" id="PR01050">
    <property type="entry name" value="PYRUVTKNASE"/>
</dbReference>
<keyword evidence="10 13" id="KW-0460">Magnesium</keyword>
<name>A0A482XRV4_LAOST</name>
<evidence type="ECO:0000256" key="3">
    <source>
        <dbReference type="ARBA" id="ARBA00008663"/>
    </source>
</evidence>
<comment type="caution">
    <text evidence="15">The sequence shown here is derived from an EMBL/GenBank/DDBJ whole genome shotgun (WGS) entry which is preliminary data.</text>
</comment>
<dbReference type="InterPro" id="IPR011037">
    <property type="entry name" value="Pyrv_Knase-like_insert_dom_sf"/>
</dbReference>
<comment type="pathway">
    <text evidence="2 13">Carbohydrate degradation; glycolysis; pyruvate from D-glyceraldehyde 3-phosphate: step 5/5.</text>
</comment>
<dbReference type="OrthoDB" id="6600357at2759"/>
<evidence type="ECO:0000256" key="2">
    <source>
        <dbReference type="ARBA" id="ARBA00004997"/>
    </source>
</evidence>
<evidence type="ECO:0000256" key="9">
    <source>
        <dbReference type="ARBA" id="ARBA00022840"/>
    </source>
</evidence>
<gene>
    <name evidence="15" type="ORF">LSTR_LSTR016131</name>
</gene>
<proteinExistence type="inferred from homology"/>
<accession>A0A482XRV4</accession>
<dbReference type="STRING" id="195883.A0A482XRV4"/>
<protein>
    <recommendedName>
        <fullName evidence="4 13">Pyruvate kinase</fullName>
        <ecNumber evidence="4 13">2.7.1.40</ecNumber>
    </recommendedName>
</protein>
<evidence type="ECO:0000259" key="14">
    <source>
        <dbReference type="Pfam" id="PF00224"/>
    </source>
</evidence>
<evidence type="ECO:0000313" key="16">
    <source>
        <dbReference type="Proteomes" id="UP000291343"/>
    </source>
</evidence>
<evidence type="ECO:0000256" key="8">
    <source>
        <dbReference type="ARBA" id="ARBA00022777"/>
    </source>
</evidence>
<dbReference type="InterPro" id="IPR040442">
    <property type="entry name" value="Pyrv_kinase-like_dom_sf"/>
</dbReference>
<evidence type="ECO:0000256" key="10">
    <source>
        <dbReference type="ARBA" id="ARBA00022842"/>
    </source>
</evidence>
<feature type="domain" description="Pyruvate kinase barrel" evidence="14">
    <location>
        <begin position="29"/>
        <end position="242"/>
    </location>
</feature>
<comment type="similarity">
    <text evidence="3 13">Belongs to the pyruvate kinase family.</text>
</comment>
<dbReference type="Gene3D" id="3.20.20.60">
    <property type="entry name" value="Phosphoenolpyruvate-binding domains"/>
    <property type="match status" value="1"/>
</dbReference>
<evidence type="ECO:0000256" key="11">
    <source>
        <dbReference type="ARBA" id="ARBA00023152"/>
    </source>
</evidence>
<dbReference type="GO" id="GO:0005524">
    <property type="term" value="F:ATP binding"/>
    <property type="evidence" value="ECO:0007669"/>
    <property type="project" value="UniProtKB-KW"/>
</dbReference>
<keyword evidence="7" id="KW-0547">Nucleotide-binding</keyword>
<dbReference type="GO" id="GO:0030955">
    <property type="term" value="F:potassium ion binding"/>
    <property type="evidence" value="ECO:0007669"/>
    <property type="project" value="InterPro"/>
</dbReference>
<evidence type="ECO:0000256" key="6">
    <source>
        <dbReference type="ARBA" id="ARBA00022723"/>
    </source>
</evidence>
<dbReference type="Gene3D" id="2.40.33.10">
    <property type="entry name" value="PK beta-barrel domain-like"/>
    <property type="match status" value="1"/>
</dbReference>
<dbReference type="GO" id="GO:0000287">
    <property type="term" value="F:magnesium ion binding"/>
    <property type="evidence" value="ECO:0007669"/>
    <property type="project" value="InterPro"/>
</dbReference>
<keyword evidence="5 13" id="KW-0808">Transferase</keyword>
<dbReference type="PANTHER" id="PTHR11817">
    <property type="entry name" value="PYRUVATE KINASE"/>
    <property type="match status" value="1"/>
</dbReference>
<reference evidence="15 16" key="1">
    <citation type="journal article" date="2017" name="Gigascience">
        <title>Genome sequence of the small brown planthopper, Laodelphax striatellus.</title>
        <authorList>
            <person name="Zhu J."/>
            <person name="Jiang F."/>
            <person name="Wang X."/>
            <person name="Yang P."/>
            <person name="Bao Y."/>
            <person name="Zhao W."/>
            <person name="Wang W."/>
            <person name="Lu H."/>
            <person name="Wang Q."/>
            <person name="Cui N."/>
            <person name="Li J."/>
            <person name="Chen X."/>
            <person name="Luo L."/>
            <person name="Yu J."/>
            <person name="Kang L."/>
            <person name="Cui F."/>
        </authorList>
    </citation>
    <scope>NUCLEOTIDE SEQUENCE [LARGE SCALE GENOMIC DNA]</scope>
    <source>
        <strain evidence="15">Lst14</strain>
    </source>
</reference>
<dbReference type="GO" id="GO:0004743">
    <property type="term" value="F:pyruvate kinase activity"/>
    <property type="evidence" value="ECO:0007669"/>
    <property type="project" value="UniProtKB-EC"/>
</dbReference>
<evidence type="ECO:0000256" key="1">
    <source>
        <dbReference type="ARBA" id="ARBA00001958"/>
    </source>
</evidence>
<dbReference type="EC" id="2.7.1.40" evidence="4 13"/>
<keyword evidence="11 13" id="KW-0324">Glycolysis</keyword>
<dbReference type="SMR" id="A0A482XRV4"/>
<dbReference type="InterPro" id="IPR015813">
    <property type="entry name" value="Pyrv/PenolPyrv_kinase-like_dom"/>
</dbReference>
<dbReference type="SUPFAM" id="SSF50800">
    <property type="entry name" value="PK beta-barrel domain-like"/>
    <property type="match status" value="1"/>
</dbReference>
<dbReference type="InParanoid" id="A0A482XRV4"/>
<sequence>MLWQSSSTPDFMDNRDIVLSIDELQVPRLSKIICTINSRTATVEEIEKMIQAGMDIARLNFAYDEAEHHLQAIANIRKAVKNIQSTSETHVDVAIAVDTKGPEIRIGKLEGGAQVTLIEGKTLRLTIDQAYINKGNSSVIFIDYEDILEVATPGMKIYISSAILTLDWIEENDILCTVLQGGVISSYDEVTGEGIFKLKTELSAIDLSHIEMAVQEHVDCLCVTHTMSQDSVLKVKHLIKDCGGDML</sequence>
<dbReference type="EMBL" id="QKKF02003550">
    <property type="protein sequence ID" value="RZF47661.1"/>
    <property type="molecule type" value="Genomic_DNA"/>
</dbReference>
<dbReference type="Pfam" id="PF00224">
    <property type="entry name" value="PK"/>
    <property type="match status" value="1"/>
</dbReference>
<evidence type="ECO:0000256" key="7">
    <source>
        <dbReference type="ARBA" id="ARBA00022741"/>
    </source>
</evidence>
<evidence type="ECO:0000256" key="12">
    <source>
        <dbReference type="ARBA" id="ARBA00023317"/>
    </source>
</evidence>
<evidence type="ECO:0000313" key="15">
    <source>
        <dbReference type="EMBL" id="RZF47661.1"/>
    </source>
</evidence>
<keyword evidence="8 13" id="KW-0418">Kinase</keyword>
<evidence type="ECO:0000256" key="4">
    <source>
        <dbReference type="ARBA" id="ARBA00012142"/>
    </source>
</evidence>
<dbReference type="InterPro" id="IPR001697">
    <property type="entry name" value="Pyr_Knase"/>
</dbReference>
<keyword evidence="12" id="KW-0670">Pyruvate</keyword>
<evidence type="ECO:0000256" key="5">
    <source>
        <dbReference type="ARBA" id="ARBA00022679"/>
    </source>
</evidence>
<keyword evidence="16" id="KW-1185">Reference proteome</keyword>
<dbReference type="AlphaFoldDB" id="A0A482XRV4"/>
<keyword evidence="9" id="KW-0067">ATP-binding</keyword>
<evidence type="ECO:0000256" key="13">
    <source>
        <dbReference type="RuleBase" id="RU000504"/>
    </source>
</evidence>